<comment type="similarity">
    <text evidence="1">In the N-terminal section; belongs to the bacterial glucokinase family.</text>
</comment>
<dbReference type="GO" id="GO:0005524">
    <property type="term" value="F:ATP binding"/>
    <property type="evidence" value="ECO:0007669"/>
    <property type="project" value="UniProtKB-UniRule"/>
</dbReference>
<comment type="catalytic activity">
    <reaction evidence="9 10">
        <text>D-glucose + ATP = D-glucose 6-phosphate + ADP + H(+)</text>
        <dbReference type="Rhea" id="RHEA:17825"/>
        <dbReference type="ChEBI" id="CHEBI:4167"/>
        <dbReference type="ChEBI" id="CHEBI:15378"/>
        <dbReference type="ChEBI" id="CHEBI:30616"/>
        <dbReference type="ChEBI" id="CHEBI:61548"/>
        <dbReference type="ChEBI" id="CHEBI:456216"/>
        <dbReference type="EC" id="2.7.1.2"/>
    </reaction>
</comment>
<dbReference type="Gene3D" id="3.40.367.20">
    <property type="match status" value="1"/>
</dbReference>
<dbReference type="PROSITE" id="PS51464">
    <property type="entry name" value="SIS"/>
    <property type="match status" value="1"/>
</dbReference>
<feature type="domain" description="HTH rpiR-type" evidence="12">
    <location>
        <begin position="336"/>
        <end position="412"/>
    </location>
</feature>
<feature type="compositionally biased region" description="Polar residues" evidence="11">
    <location>
        <begin position="614"/>
        <end position="625"/>
    </location>
</feature>
<dbReference type="PANTHER" id="PTHR47690">
    <property type="entry name" value="GLUCOKINASE"/>
    <property type="match status" value="1"/>
</dbReference>
<proteinExistence type="inferred from homology"/>
<dbReference type="CDD" id="cd24008">
    <property type="entry name" value="ASKHA_NBD_GLK"/>
    <property type="match status" value="1"/>
</dbReference>
<evidence type="ECO:0000313" key="14">
    <source>
        <dbReference type="EMBL" id="VVE18369.1"/>
    </source>
</evidence>
<dbReference type="NCBIfam" id="NF010701">
    <property type="entry name" value="PRK14101.1"/>
    <property type="match status" value="1"/>
</dbReference>
<evidence type="ECO:0000259" key="13">
    <source>
        <dbReference type="PROSITE" id="PS51464"/>
    </source>
</evidence>
<dbReference type="NCBIfam" id="TIGR00749">
    <property type="entry name" value="glk"/>
    <property type="match status" value="1"/>
</dbReference>
<dbReference type="GO" id="GO:0003700">
    <property type="term" value="F:DNA-binding transcription factor activity"/>
    <property type="evidence" value="ECO:0007669"/>
    <property type="project" value="InterPro"/>
</dbReference>
<dbReference type="Proteomes" id="UP000368474">
    <property type="component" value="Unassembled WGS sequence"/>
</dbReference>
<dbReference type="Pfam" id="PF02685">
    <property type="entry name" value="Glucokinase"/>
    <property type="match status" value="1"/>
</dbReference>
<protein>
    <recommendedName>
        <fullName evidence="10">Glucokinase</fullName>
        <ecNumber evidence="10">2.7.1.2</ecNumber>
    </recommendedName>
    <alternativeName>
        <fullName evidence="10">Glucose kinase</fullName>
    </alternativeName>
</protein>
<evidence type="ECO:0000256" key="11">
    <source>
        <dbReference type="SAM" id="MobiDB-lite"/>
    </source>
</evidence>
<dbReference type="SUPFAM" id="SSF53067">
    <property type="entry name" value="Actin-like ATPase domain"/>
    <property type="match status" value="1"/>
</dbReference>
<keyword evidence="5" id="KW-0238">DNA-binding</keyword>
<keyword evidence="4" id="KW-0805">Transcription regulation</keyword>
<dbReference type="SUPFAM" id="SSF53697">
    <property type="entry name" value="SIS domain"/>
    <property type="match status" value="1"/>
</dbReference>
<keyword evidence="10" id="KW-0963">Cytoplasm</keyword>
<dbReference type="SUPFAM" id="SSF46689">
    <property type="entry name" value="Homeodomain-like"/>
    <property type="match status" value="1"/>
</dbReference>
<keyword evidence="3 10" id="KW-0418">Kinase</keyword>
<dbReference type="RefSeq" id="WP_150567362.1">
    <property type="nucleotide sequence ID" value="NZ_CABPSD010000008.1"/>
</dbReference>
<keyword evidence="7" id="KW-0804">Transcription</keyword>
<dbReference type="NCBIfam" id="NF001416">
    <property type="entry name" value="PRK00292.1-3"/>
    <property type="match status" value="1"/>
</dbReference>
<dbReference type="InterPro" id="IPR000281">
    <property type="entry name" value="HTH_RpiR"/>
</dbReference>
<evidence type="ECO:0000259" key="12">
    <source>
        <dbReference type="PROSITE" id="PS51071"/>
    </source>
</evidence>
<evidence type="ECO:0000256" key="9">
    <source>
        <dbReference type="ARBA" id="ARBA00049060"/>
    </source>
</evidence>
<dbReference type="HAMAP" id="MF_00524">
    <property type="entry name" value="Glucokinase"/>
    <property type="match status" value="1"/>
</dbReference>
<feature type="domain" description="SIS" evidence="13">
    <location>
        <begin position="456"/>
        <end position="595"/>
    </location>
</feature>
<name>A0A5E4W3D9_9BURK</name>
<keyword evidence="6 10" id="KW-0324">Glycolysis</keyword>
<evidence type="ECO:0000256" key="8">
    <source>
        <dbReference type="ARBA" id="ARBA00023268"/>
    </source>
</evidence>
<dbReference type="GO" id="GO:0003677">
    <property type="term" value="F:DNA binding"/>
    <property type="evidence" value="ECO:0007669"/>
    <property type="project" value="UniProtKB-KW"/>
</dbReference>
<dbReference type="InterPro" id="IPR003836">
    <property type="entry name" value="Glucokinase"/>
</dbReference>
<dbReference type="InterPro" id="IPR043129">
    <property type="entry name" value="ATPase_NBD"/>
</dbReference>
<evidence type="ECO:0000256" key="7">
    <source>
        <dbReference type="ARBA" id="ARBA00023163"/>
    </source>
</evidence>
<sequence length="633" mass="67293">MSSGVRNNPPHLSGPRLLADIGGTNARFALEISPGDLVEIRDYACDDYAGVPEVIRAYLDDADHAEPVRHAAIAIANPIEGDEVRMTNRDWHFSIEATRRALRFETLLVVNDFTALAMALPYLSDAQKHQIGGGEPRPNGVIGLLGPGTGVGVSGLIPAADRWIALGSEGGHTTFAPVDEREIDVLRYAWTHFPHVSFERLVAGPGMALVYQALAAREGREVPAIETPEIAKLAHAGDPLARETVDCFCAMLGTLAGNVAVTLGAVGGVYLGGGVIPKLGKLFEDSPFRRRFEAKGRFEAYLKKIPTYVITADHPAFLGTSAILAEQLGTHAAGAGALIDRLHRLRDRLSPAEQRVAELTLKQPRALLAEPVAEIARLARVSQPTVIRFCRKLGCQGLSDFKLKLASALTGTLPVRHGQVHVGDSAAEFSAKVLDNTVSSILQMREHLDARTVESAVTLLDGARRIEFYGLGNSGVIAQDAHYKFFRFGMPTIAYGDPYLLQAAAGLLGEGDVVVAISASGRSADLNRAVDIAVGRGAKVIALTARNSPLARKATLVLPNDHVETMGAHVTMIARILHLAAIDVLAVGVAIRRAGPGGQAGGEGALDWLGHGSGQDTDSKQTASRQEPARKLA</sequence>
<evidence type="ECO:0000256" key="1">
    <source>
        <dbReference type="ARBA" id="ARBA00007693"/>
    </source>
</evidence>
<dbReference type="InterPro" id="IPR001347">
    <property type="entry name" value="SIS_dom"/>
</dbReference>
<accession>A0A5E4W3D9</accession>
<dbReference type="AlphaFoldDB" id="A0A5E4W3D9"/>
<keyword evidence="15" id="KW-1185">Reference proteome</keyword>
<dbReference type="PANTHER" id="PTHR47690:SF1">
    <property type="entry name" value="GLUCOKINASE"/>
    <property type="match status" value="1"/>
</dbReference>
<evidence type="ECO:0000256" key="3">
    <source>
        <dbReference type="ARBA" id="ARBA00022777"/>
    </source>
</evidence>
<comment type="similarity">
    <text evidence="10">Belongs to the bacterial glucokinase family.</text>
</comment>
<dbReference type="EMBL" id="CABPSD010000008">
    <property type="protein sequence ID" value="VVE18369.1"/>
    <property type="molecule type" value="Genomic_DNA"/>
</dbReference>
<reference evidence="14 15" key="1">
    <citation type="submission" date="2019-08" db="EMBL/GenBank/DDBJ databases">
        <authorList>
            <person name="Peeters C."/>
        </authorList>
    </citation>
    <scope>NUCLEOTIDE SEQUENCE [LARGE SCALE GENOMIC DNA]</scope>
    <source>
        <strain evidence="14 15">LMG 31116</strain>
    </source>
</reference>
<dbReference type="PROSITE" id="PS00356">
    <property type="entry name" value="HTH_LACI_1"/>
    <property type="match status" value="1"/>
</dbReference>
<dbReference type="GO" id="GO:0005829">
    <property type="term" value="C:cytosol"/>
    <property type="evidence" value="ECO:0007669"/>
    <property type="project" value="TreeGrafter"/>
</dbReference>
<evidence type="ECO:0000256" key="2">
    <source>
        <dbReference type="ARBA" id="ARBA00022679"/>
    </source>
</evidence>
<dbReference type="Gene3D" id="3.40.50.10490">
    <property type="entry name" value="Glucose-6-phosphate isomerase like protein, domain 1"/>
    <property type="match status" value="1"/>
</dbReference>
<dbReference type="GO" id="GO:0005536">
    <property type="term" value="F:D-glucose binding"/>
    <property type="evidence" value="ECO:0007669"/>
    <property type="project" value="InterPro"/>
</dbReference>
<evidence type="ECO:0000256" key="10">
    <source>
        <dbReference type="HAMAP-Rule" id="MF_00524"/>
    </source>
</evidence>
<keyword evidence="10" id="KW-0067">ATP-binding</keyword>
<dbReference type="InterPro" id="IPR009057">
    <property type="entry name" value="Homeodomain-like_sf"/>
</dbReference>
<evidence type="ECO:0000256" key="5">
    <source>
        <dbReference type="ARBA" id="ARBA00023125"/>
    </source>
</evidence>
<dbReference type="GO" id="GO:0004340">
    <property type="term" value="F:glucokinase activity"/>
    <property type="evidence" value="ECO:0007669"/>
    <property type="project" value="UniProtKB-UniRule"/>
</dbReference>
<dbReference type="InterPro" id="IPR035472">
    <property type="entry name" value="RpiR-like_SIS"/>
</dbReference>
<keyword evidence="8" id="KW-0511">Multifunctional enzyme</keyword>
<keyword evidence="2 10" id="KW-0808">Transferase</keyword>
<dbReference type="EC" id="2.7.1.2" evidence="10"/>
<feature type="binding site" evidence="10">
    <location>
        <begin position="19"/>
        <end position="24"/>
    </location>
    <ligand>
        <name>ATP</name>
        <dbReference type="ChEBI" id="CHEBI:30616"/>
    </ligand>
</feature>
<dbReference type="PROSITE" id="PS51071">
    <property type="entry name" value="HTH_RPIR"/>
    <property type="match status" value="1"/>
</dbReference>
<dbReference type="GO" id="GO:0006096">
    <property type="term" value="P:glycolytic process"/>
    <property type="evidence" value="ECO:0007669"/>
    <property type="project" value="UniProtKB-UniRule"/>
</dbReference>
<dbReference type="Pfam" id="PF01418">
    <property type="entry name" value="HTH_6"/>
    <property type="match status" value="1"/>
</dbReference>
<dbReference type="InterPro" id="IPR046348">
    <property type="entry name" value="SIS_dom_sf"/>
</dbReference>
<comment type="subcellular location">
    <subcellularLocation>
        <location evidence="10">Cytoplasm</location>
    </subcellularLocation>
</comment>
<dbReference type="InterPro" id="IPR036388">
    <property type="entry name" value="WH-like_DNA-bd_sf"/>
</dbReference>
<dbReference type="InterPro" id="IPR050201">
    <property type="entry name" value="Bacterial_glucokinase"/>
</dbReference>
<dbReference type="Pfam" id="PF01380">
    <property type="entry name" value="SIS"/>
    <property type="match status" value="1"/>
</dbReference>
<dbReference type="Gene3D" id="3.30.420.40">
    <property type="match status" value="1"/>
</dbReference>
<dbReference type="CDD" id="cd05013">
    <property type="entry name" value="SIS_RpiR"/>
    <property type="match status" value="1"/>
</dbReference>
<organism evidence="14 15">
    <name type="scientific">Pandoraea morbifera</name>
    <dbReference type="NCBI Taxonomy" id="2508300"/>
    <lineage>
        <taxon>Bacteria</taxon>
        <taxon>Pseudomonadati</taxon>
        <taxon>Pseudomonadota</taxon>
        <taxon>Betaproteobacteria</taxon>
        <taxon>Burkholderiales</taxon>
        <taxon>Burkholderiaceae</taxon>
        <taxon>Pandoraea</taxon>
    </lineage>
</organism>
<feature type="region of interest" description="Disordered" evidence="11">
    <location>
        <begin position="602"/>
        <end position="633"/>
    </location>
</feature>
<evidence type="ECO:0000313" key="15">
    <source>
        <dbReference type="Proteomes" id="UP000368474"/>
    </source>
</evidence>
<dbReference type="Gene3D" id="1.10.10.10">
    <property type="entry name" value="Winged helix-like DNA-binding domain superfamily/Winged helix DNA-binding domain"/>
    <property type="match status" value="1"/>
</dbReference>
<evidence type="ECO:0000256" key="4">
    <source>
        <dbReference type="ARBA" id="ARBA00023015"/>
    </source>
</evidence>
<evidence type="ECO:0000256" key="6">
    <source>
        <dbReference type="ARBA" id="ARBA00023152"/>
    </source>
</evidence>
<gene>
    <name evidence="10 14" type="primary">glk</name>
    <name evidence="14" type="ORF">PMO31116_02971</name>
</gene>
<keyword evidence="10" id="KW-0547">Nucleotide-binding</keyword>